<dbReference type="RefSeq" id="WP_006274100.1">
    <property type="nucleotide sequence ID" value="NZ_GL883079.1"/>
</dbReference>
<dbReference type="GO" id="GO:0016747">
    <property type="term" value="F:acyltransferase activity, transferring groups other than amino-acyl groups"/>
    <property type="evidence" value="ECO:0007669"/>
    <property type="project" value="InterPro"/>
</dbReference>
<organism evidence="3 4">
    <name type="scientific">Asticcacaulis biprosthecium C19</name>
    <dbReference type="NCBI Taxonomy" id="715226"/>
    <lineage>
        <taxon>Bacteria</taxon>
        <taxon>Pseudomonadati</taxon>
        <taxon>Pseudomonadota</taxon>
        <taxon>Alphaproteobacteria</taxon>
        <taxon>Caulobacterales</taxon>
        <taxon>Caulobacteraceae</taxon>
        <taxon>Asticcacaulis</taxon>
    </lineage>
</organism>
<reference evidence="4" key="1">
    <citation type="submission" date="2011-03" db="EMBL/GenBank/DDBJ databases">
        <title>Draft genome sequence of Brevundimonas diminuta.</title>
        <authorList>
            <person name="Brown P.J.B."/>
            <person name="Buechlein A."/>
            <person name="Hemmerich C."/>
            <person name="Brun Y.V."/>
        </authorList>
    </citation>
    <scope>NUCLEOTIDE SEQUENCE [LARGE SCALE GENOMIC DNA]</scope>
    <source>
        <strain evidence="4">C19</strain>
    </source>
</reference>
<dbReference type="STRING" id="715226.ABI_33180"/>
<dbReference type="PANTHER" id="PTHR31435">
    <property type="entry name" value="PROTEIN NATD1"/>
    <property type="match status" value="1"/>
</dbReference>
<dbReference type="HOGENOM" id="CLU_132888_0_2_5"/>
<evidence type="ECO:0000313" key="4">
    <source>
        <dbReference type="Proteomes" id="UP000006512"/>
    </source>
</evidence>
<dbReference type="InterPro" id="IPR016181">
    <property type="entry name" value="Acyl_CoA_acyltransferase"/>
</dbReference>
<accession>F4QQ13</accession>
<dbReference type="SUPFAM" id="SSF55729">
    <property type="entry name" value="Acyl-CoA N-acyltransferases (Nat)"/>
    <property type="match status" value="1"/>
</dbReference>
<protein>
    <submittedName>
        <fullName evidence="3">Acetyltransferase-like protein</fullName>
    </submittedName>
</protein>
<feature type="domain" description="N-acetyltransferase" evidence="1">
    <location>
        <begin position="1"/>
        <end position="90"/>
    </location>
</feature>
<gene>
    <name evidence="3" type="ORF">ABI_33180</name>
</gene>
<dbReference type="EMBL" id="GL883079">
    <property type="protein sequence ID" value="EGF90300.1"/>
    <property type="molecule type" value="Genomic_DNA"/>
</dbReference>
<proteinExistence type="predicted"/>
<dbReference type="InterPro" id="IPR000182">
    <property type="entry name" value="GNAT_dom"/>
</dbReference>
<feature type="domain" description="N-acetyltransferase" evidence="2">
    <location>
        <begin position="5"/>
        <end position="90"/>
    </location>
</feature>
<dbReference type="AlphaFoldDB" id="F4QQ13"/>
<evidence type="ECO:0000259" key="2">
    <source>
        <dbReference type="PROSITE" id="PS51729"/>
    </source>
</evidence>
<dbReference type="eggNOG" id="COG2388">
    <property type="taxonomic scope" value="Bacteria"/>
</dbReference>
<dbReference type="Pfam" id="PF14542">
    <property type="entry name" value="Acetyltransf_CG"/>
    <property type="match status" value="1"/>
</dbReference>
<sequence length="90" mass="9992">MSEVIDNPARGRFELSEDEGTATADYRINGDTLYIEYVESPPALRGKGTAGRLMRGVMDTARERTLKVIPICGYAAAWIRRHDEYADLAG</sequence>
<name>F4QQ13_9CAUL</name>
<dbReference type="OrthoDB" id="9800945at2"/>
<dbReference type="InterPro" id="IPR045057">
    <property type="entry name" value="Gcn5-rel_NAT"/>
</dbReference>
<dbReference type="PANTHER" id="PTHR31435:SF10">
    <property type="entry name" value="BSR4717 PROTEIN"/>
    <property type="match status" value="1"/>
</dbReference>
<dbReference type="PROSITE" id="PS51186">
    <property type="entry name" value="GNAT"/>
    <property type="match status" value="1"/>
</dbReference>
<dbReference type="CDD" id="cd04301">
    <property type="entry name" value="NAT_SF"/>
    <property type="match status" value="1"/>
</dbReference>
<dbReference type="Gene3D" id="3.40.630.30">
    <property type="match status" value="1"/>
</dbReference>
<keyword evidence="3" id="KW-0808">Transferase</keyword>
<evidence type="ECO:0000259" key="1">
    <source>
        <dbReference type="PROSITE" id="PS51186"/>
    </source>
</evidence>
<dbReference type="InterPro" id="IPR031165">
    <property type="entry name" value="GNAT_YJDJ"/>
</dbReference>
<keyword evidence="4" id="KW-1185">Reference proteome</keyword>
<evidence type="ECO:0000313" key="3">
    <source>
        <dbReference type="EMBL" id="EGF90300.1"/>
    </source>
</evidence>
<dbReference type="Proteomes" id="UP000006512">
    <property type="component" value="Unassembled WGS sequence"/>
</dbReference>
<dbReference type="PROSITE" id="PS51729">
    <property type="entry name" value="GNAT_YJDJ"/>
    <property type="match status" value="1"/>
</dbReference>